<evidence type="ECO:0000313" key="2">
    <source>
        <dbReference type="EMBL" id="GLB35276.1"/>
    </source>
</evidence>
<sequence length="406" mass="44236">MAPTLVSSPLVHDTAPPTSPSFQMPNVFVIPPAEDESPAWCCFDATEAPFLATDPDIPFLDHALSAFQAESQLPVLHRDTGPFTSDNPVIMPRKSGGTRSIMDVLMNDDYPESDDEMDLHLDHDVFASDRGPGNDSEVVEVIKVRRHTDDIEERTSAPMPHTKPSSSFKSRASKAFASLRNVGKGSLRSKPKAQDIITSRPVGEREPRPRSQTPTVSGRGSILSQLFSPPPTLQSRSSVSSFDAARASSESQSPPSTGKYFSSPYNQSPSDRRHGPLLPSSSSLNLEHQDIRSPSPTPSTQTRSNRRRFSMMNLQRIFSFSQADEFSDITPSSMSRASSGPSTSSSSGANTPTEESTPRLNSEDHGLLTEKSNFPAVPAPGPGEISFEMRLDSLHFEALSFDADRF</sequence>
<dbReference type="AlphaFoldDB" id="A0A9P3ULD1"/>
<feature type="compositionally biased region" description="Low complexity" evidence="1">
    <location>
        <begin position="276"/>
        <end position="303"/>
    </location>
</feature>
<feature type="compositionally biased region" description="Polar residues" evidence="1">
    <location>
        <begin position="248"/>
        <end position="269"/>
    </location>
</feature>
<evidence type="ECO:0000256" key="1">
    <source>
        <dbReference type="SAM" id="MobiDB-lite"/>
    </source>
</evidence>
<feature type="compositionally biased region" description="Low complexity" evidence="1">
    <location>
        <begin position="330"/>
        <end position="349"/>
    </location>
</feature>
<dbReference type="Proteomes" id="UP001063166">
    <property type="component" value="Unassembled WGS sequence"/>
</dbReference>
<feature type="compositionally biased region" description="Basic and acidic residues" evidence="1">
    <location>
        <begin position="145"/>
        <end position="155"/>
    </location>
</feature>
<keyword evidence="3" id="KW-1185">Reference proteome</keyword>
<accession>A0A9P3ULD1</accession>
<proteinExistence type="predicted"/>
<evidence type="ECO:0000313" key="3">
    <source>
        <dbReference type="Proteomes" id="UP001063166"/>
    </source>
</evidence>
<feature type="compositionally biased region" description="Low complexity" evidence="1">
    <location>
        <begin position="165"/>
        <end position="178"/>
    </location>
</feature>
<protein>
    <submittedName>
        <fullName evidence="2">Uncharacterized protein</fullName>
    </submittedName>
</protein>
<feature type="compositionally biased region" description="Polar residues" evidence="1">
    <location>
        <begin position="350"/>
        <end position="360"/>
    </location>
</feature>
<feature type="region of interest" description="Disordered" evidence="1">
    <location>
        <begin position="145"/>
        <end position="306"/>
    </location>
</feature>
<gene>
    <name evidence="2" type="ORF">LshimejAT787_0208410</name>
</gene>
<organism evidence="2 3">
    <name type="scientific">Lyophyllum shimeji</name>
    <name type="common">Hon-shimeji</name>
    <name type="synonym">Tricholoma shimeji</name>
    <dbReference type="NCBI Taxonomy" id="47721"/>
    <lineage>
        <taxon>Eukaryota</taxon>
        <taxon>Fungi</taxon>
        <taxon>Dikarya</taxon>
        <taxon>Basidiomycota</taxon>
        <taxon>Agaricomycotina</taxon>
        <taxon>Agaricomycetes</taxon>
        <taxon>Agaricomycetidae</taxon>
        <taxon>Agaricales</taxon>
        <taxon>Tricholomatineae</taxon>
        <taxon>Lyophyllaceae</taxon>
        <taxon>Lyophyllum</taxon>
    </lineage>
</organism>
<name>A0A9P3ULD1_LYOSH</name>
<dbReference type="EMBL" id="BRPK01000002">
    <property type="protein sequence ID" value="GLB35276.1"/>
    <property type="molecule type" value="Genomic_DNA"/>
</dbReference>
<dbReference type="OrthoDB" id="3066311at2759"/>
<comment type="caution">
    <text evidence="2">The sequence shown here is derived from an EMBL/GenBank/DDBJ whole genome shotgun (WGS) entry which is preliminary data.</text>
</comment>
<feature type="compositionally biased region" description="Polar residues" evidence="1">
    <location>
        <begin position="210"/>
        <end position="241"/>
    </location>
</feature>
<reference evidence="2" key="1">
    <citation type="submission" date="2022-07" db="EMBL/GenBank/DDBJ databases">
        <title>The genome of Lyophyllum shimeji provides insight into the initial evolution of ectomycorrhizal fungal genome.</title>
        <authorList>
            <person name="Kobayashi Y."/>
            <person name="Shibata T."/>
            <person name="Hirakawa H."/>
            <person name="Shigenobu S."/>
            <person name="Nishiyama T."/>
            <person name="Yamada A."/>
            <person name="Hasebe M."/>
            <person name="Kawaguchi M."/>
        </authorList>
    </citation>
    <scope>NUCLEOTIDE SEQUENCE</scope>
    <source>
        <strain evidence="2">AT787</strain>
    </source>
</reference>
<feature type="region of interest" description="Disordered" evidence="1">
    <location>
        <begin position="329"/>
        <end position="381"/>
    </location>
</feature>